<dbReference type="Proteomes" id="UP000007110">
    <property type="component" value="Unassembled WGS sequence"/>
</dbReference>
<reference evidence="10" key="1">
    <citation type="submission" date="2015-02" db="EMBL/GenBank/DDBJ databases">
        <title>Genome sequencing for Strongylocentrotus purpuratus.</title>
        <authorList>
            <person name="Murali S."/>
            <person name="Liu Y."/>
            <person name="Vee V."/>
            <person name="English A."/>
            <person name="Wang M."/>
            <person name="Skinner E."/>
            <person name="Han Y."/>
            <person name="Muzny D.M."/>
            <person name="Worley K.C."/>
            <person name="Gibbs R.A."/>
        </authorList>
    </citation>
    <scope>NUCLEOTIDE SEQUENCE</scope>
</reference>
<reference evidence="9" key="2">
    <citation type="submission" date="2021-01" db="UniProtKB">
        <authorList>
            <consortium name="EnsemblMetazoa"/>
        </authorList>
    </citation>
    <scope>IDENTIFICATION</scope>
</reference>
<evidence type="ECO:0000256" key="2">
    <source>
        <dbReference type="ARBA" id="ARBA00022679"/>
    </source>
</evidence>
<dbReference type="GO" id="GO:0016746">
    <property type="term" value="F:acyltransferase activity"/>
    <property type="evidence" value="ECO:0000318"/>
    <property type="project" value="GO_Central"/>
</dbReference>
<evidence type="ECO:0000313" key="10">
    <source>
        <dbReference type="Proteomes" id="UP000007110"/>
    </source>
</evidence>
<keyword evidence="5 8" id="KW-0472">Membrane</keyword>
<sequence>MEFEVLHRLCDKIGMRYCEANFVMCQCLSTVFAFFFRAYFGLGKASATTRHTVQAVFGLLLVTQAIGWEIFHLLTVATVSYLMMNLMSPRTMQKYVAGFAIAYLGSIHIWLMIIGKGVNNFDCVGPLMVVTEKVGCLAWSLHDGISRKESDLNTLQKKMVVRRIPSIVEYLSFMFYPQGVLIGPIVYYANYSVFIEGTQHKVLEVNSEGKEVIVYREPSAAMAITKKLIFTILCALVLQLLVPKYPIMGNIDDHHLANSSFWYRMFYLMLSVEFAKSKYFFGWTWADAVHNAAGMGFNGYDERGDPKWDGASNVNIWNFQFPVNAKTLLDSWNRSTLVWLRHTCYDRVTFQPALMTFLLSSLWHGFFPGLFVTFISAHLVLISSKKIRANIRPIFQGSAQSRAFYDVLTWAATYVTLCYVVTPFTYLRLDLSIKFFNSQFWWLHIVAAIVFLVLPARKRFTTTETNGNETSTKEKLNGTAENGTTENGTTENGTAENGSSVHVIGQGEVIREEVKKDL</sequence>
<feature type="transmembrane region" description="Helical" evidence="8">
    <location>
        <begin position="439"/>
        <end position="456"/>
    </location>
</feature>
<evidence type="ECO:0000256" key="6">
    <source>
        <dbReference type="ARBA" id="ARBA00023315"/>
    </source>
</evidence>
<dbReference type="FunCoup" id="A0A7M7RHX6">
    <property type="interactions" value="2070"/>
</dbReference>
<dbReference type="GO" id="GO:0030258">
    <property type="term" value="P:lipid modification"/>
    <property type="evidence" value="ECO:0000318"/>
    <property type="project" value="GO_Central"/>
</dbReference>
<evidence type="ECO:0000256" key="4">
    <source>
        <dbReference type="ARBA" id="ARBA00022989"/>
    </source>
</evidence>
<comment type="subcellular location">
    <subcellularLocation>
        <location evidence="1">Membrane</location>
        <topology evidence="1">Multi-pass membrane protein</topology>
    </subcellularLocation>
</comment>
<accession>A0A7M7RHX6</accession>
<evidence type="ECO:0000256" key="7">
    <source>
        <dbReference type="SAM" id="MobiDB-lite"/>
    </source>
</evidence>
<keyword evidence="2" id="KW-0808">Transferase</keyword>
<feature type="compositionally biased region" description="Low complexity" evidence="7">
    <location>
        <begin position="477"/>
        <end position="498"/>
    </location>
</feature>
<feature type="region of interest" description="Disordered" evidence="7">
    <location>
        <begin position="463"/>
        <end position="505"/>
    </location>
</feature>
<dbReference type="RefSeq" id="XP_792401.3">
    <property type="nucleotide sequence ID" value="XM_787308.5"/>
</dbReference>
<feature type="transmembrane region" description="Helical" evidence="8">
    <location>
        <begin position="220"/>
        <end position="241"/>
    </location>
</feature>
<keyword evidence="6" id="KW-0012">Acyltransferase</keyword>
<keyword evidence="10" id="KW-1185">Reference proteome</keyword>
<proteinExistence type="predicted"/>
<dbReference type="InParanoid" id="A0A7M7RHX6"/>
<evidence type="ECO:0000256" key="5">
    <source>
        <dbReference type="ARBA" id="ARBA00023136"/>
    </source>
</evidence>
<feature type="transmembrane region" description="Helical" evidence="8">
    <location>
        <begin position="20"/>
        <end position="40"/>
    </location>
</feature>
<protein>
    <submittedName>
        <fullName evidence="9">Uncharacterized protein</fullName>
    </submittedName>
</protein>
<dbReference type="OrthoDB" id="286734at2759"/>
<dbReference type="Pfam" id="PF03062">
    <property type="entry name" value="MBOAT"/>
    <property type="match status" value="1"/>
</dbReference>
<keyword evidence="3 8" id="KW-0812">Transmembrane</keyword>
<name>A0A7M7RHX6_STRPU</name>
<feature type="transmembrane region" description="Helical" evidence="8">
    <location>
        <begin position="403"/>
        <end position="427"/>
    </location>
</feature>
<organism evidence="9 10">
    <name type="scientific">Strongylocentrotus purpuratus</name>
    <name type="common">Purple sea urchin</name>
    <dbReference type="NCBI Taxonomy" id="7668"/>
    <lineage>
        <taxon>Eukaryota</taxon>
        <taxon>Metazoa</taxon>
        <taxon>Echinodermata</taxon>
        <taxon>Eleutherozoa</taxon>
        <taxon>Echinozoa</taxon>
        <taxon>Echinoidea</taxon>
        <taxon>Euechinoidea</taxon>
        <taxon>Echinacea</taxon>
        <taxon>Camarodonta</taxon>
        <taxon>Echinidea</taxon>
        <taxon>Strongylocentrotidae</taxon>
        <taxon>Strongylocentrotus</taxon>
    </lineage>
</organism>
<dbReference type="OMA" id="WHGTRPG"/>
<dbReference type="InterPro" id="IPR004299">
    <property type="entry name" value="MBOAT_fam"/>
</dbReference>
<feature type="transmembrane region" description="Helical" evidence="8">
    <location>
        <begin position="52"/>
        <end position="75"/>
    </location>
</feature>
<dbReference type="GeneID" id="587591"/>
<dbReference type="AlphaFoldDB" id="A0A7M7RHX6"/>
<dbReference type="PANTHER" id="PTHR13906:SF4">
    <property type="entry name" value="LYSOPHOSPHOLIPID ACYLTRANSFERASE 6"/>
    <property type="match status" value="1"/>
</dbReference>
<evidence type="ECO:0000256" key="8">
    <source>
        <dbReference type="SAM" id="Phobius"/>
    </source>
</evidence>
<evidence type="ECO:0000256" key="3">
    <source>
        <dbReference type="ARBA" id="ARBA00022692"/>
    </source>
</evidence>
<keyword evidence="4 8" id="KW-1133">Transmembrane helix</keyword>
<evidence type="ECO:0000256" key="1">
    <source>
        <dbReference type="ARBA" id="ARBA00004141"/>
    </source>
</evidence>
<feature type="transmembrane region" description="Helical" evidence="8">
    <location>
        <begin position="95"/>
        <end position="114"/>
    </location>
</feature>
<feature type="transmembrane region" description="Helical" evidence="8">
    <location>
        <begin position="167"/>
        <end position="189"/>
    </location>
</feature>
<dbReference type="PANTHER" id="PTHR13906">
    <property type="entry name" value="PORCUPINE"/>
    <property type="match status" value="1"/>
</dbReference>
<dbReference type="InterPro" id="IPR049941">
    <property type="entry name" value="LPLAT_7/PORCN-like"/>
</dbReference>
<dbReference type="KEGG" id="spu:587591"/>
<evidence type="ECO:0000313" key="9">
    <source>
        <dbReference type="EnsemblMetazoa" id="XP_792401"/>
    </source>
</evidence>
<dbReference type="GO" id="GO:0016020">
    <property type="term" value="C:membrane"/>
    <property type="evidence" value="ECO:0000318"/>
    <property type="project" value="GO_Central"/>
</dbReference>
<feature type="transmembrane region" description="Helical" evidence="8">
    <location>
        <begin position="362"/>
        <end position="382"/>
    </location>
</feature>
<dbReference type="EnsemblMetazoa" id="XM_787308">
    <property type="protein sequence ID" value="XP_792401"/>
    <property type="gene ID" value="LOC587591"/>
</dbReference>